<dbReference type="PANTHER" id="PTHR10281:SF76">
    <property type="entry name" value="CALCUTTA CUP-RELATED"/>
    <property type="match status" value="1"/>
</dbReference>
<feature type="compositionally biased region" description="Basic and acidic residues" evidence="2">
    <location>
        <begin position="255"/>
        <end position="282"/>
    </location>
</feature>
<dbReference type="EMBL" id="BPWL01000002">
    <property type="protein sequence ID" value="GJJ07714.1"/>
    <property type="molecule type" value="Genomic_DNA"/>
</dbReference>
<comment type="caution">
    <text evidence="4">The sequence shown here is derived from an EMBL/GenBank/DDBJ whole genome shotgun (WGS) entry which is preliminary data.</text>
</comment>
<gene>
    <name evidence="4" type="ORF">Clacol_001919</name>
</gene>
<comment type="similarity">
    <text evidence="1">Belongs to the cytochrome b5 family. MAPR subfamily.</text>
</comment>
<evidence type="ECO:0000259" key="3">
    <source>
        <dbReference type="SMART" id="SM01117"/>
    </source>
</evidence>
<evidence type="ECO:0000256" key="1">
    <source>
        <dbReference type="ARBA" id="ARBA00038357"/>
    </source>
</evidence>
<reference evidence="4" key="1">
    <citation type="submission" date="2021-10" db="EMBL/GenBank/DDBJ databases">
        <title>De novo Genome Assembly of Clathrus columnatus (Basidiomycota, Fungi) Using Illumina and Nanopore Sequence Data.</title>
        <authorList>
            <person name="Ogiso-Tanaka E."/>
            <person name="Itagaki H."/>
            <person name="Hosoya T."/>
            <person name="Hosaka K."/>
        </authorList>
    </citation>
    <scope>NUCLEOTIDE SEQUENCE</scope>
    <source>
        <strain evidence="4">MO-923</strain>
    </source>
</reference>
<dbReference type="GO" id="GO:0020037">
    <property type="term" value="F:heme binding"/>
    <property type="evidence" value="ECO:0007669"/>
    <property type="project" value="UniProtKB-ARBA"/>
</dbReference>
<dbReference type="InterPro" id="IPR036400">
    <property type="entry name" value="Cyt_B5-like_heme/steroid_sf"/>
</dbReference>
<dbReference type="Proteomes" id="UP001050691">
    <property type="component" value="Unassembled WGS sequence"/>
</dbReference>
<dbReference type="GO" id="GO:0012505">
    <property type="term" value="C:endomembrane system"/>
    <property type="evidence" value="ECO:0007669"/>
    <property type="project" value="TreeGrafter"/>
</dbReference>
<sequence>MSWMGDFTPGGETSKDAPPPQSEVENTETVQGAFGKPVAAKKANQPFLKYQELRKKQEEELEAKKQRNKERLERQARGEEVEPPEKEEINETVNITLWDIIKFLFIVTMIVLGSGYFITGDPLWDYQGKWRRLSSYLPKHEMLFTETGLAKFDGSDPTKPLYLAIDSNVYDVTPGRRTYGPGGSYAFMAGKDAARAFATGCFKEHQTHDLRGLDEDEQRGIDHWKKFFANHKDYRKVGRVVHPPIDPASPIPEHCNPDTKQKRAENRQKRKQEEMKDKRQEL</sequence>
<evidence type="ECO:0000313" key="4">
    <source>
        <dbReference type="EMBL" id="GJJ07714.1"/>
    </source>
</evidence>
<dbReference type="AlphaFoldDB" id="A0AAV5A369"/>
<dbReference type="FunFam" id="3.10.120.10:FF:000003">
    <property type="entry name" value="membrane-associated progesterone receptor component 1"/>
    <property type="match status" value="1"/>
</dbReference>
<protein>
    <recommendedName>
        <fullName evidence="3">Cytochrome b5 heme-binding domain-containing protein</fullName>
    </recommendedName>
</protein>
<dbReference type="Gene3D" id="3.10.120.10">
    <property type="entry name" value="Cytochrome b5-like heme/steroid binding domain"/>
    <property type="match status" value="1"/>
</dbReference>
<proteinExistence type="inferred from homology"/>
<dbReference type="InterPro" id="IPR001199">
    <property type="entry name" value="Cyt_B5-like_heme/steroid-bd"/>
</dbReference>
<evidence type="ECO:0000256" key="2">
    <source>
        <dbReference type="SAM" id="MobiDB-lite"/>
    </source>
</evidence>
<dbReference type="SMART" id="SM01117">
    <property type="entry name" value="Cyt-b5"/>
    <property type="match status" value="1"/>
</dbReference>
<dbReference type="PANTHER" id="PTHR10281">
    <property type="entry name" value="MEMBRANE-ASSOCIATED PROGESTERONE RECEPTOR COMPONENT-RELATED"/>
    <property type="match status" value="1"/>
</dbReference>
<organism evidence="4 5">
    <name type="scientific">Clathrus columnatus</name>
    <dbReference type="NCBI Taxonomy" id="1419009"/>
    <lineage>
        <taxon>Eukaryota</taxon>
        <taxon>Fungi</taxon>
        <taxon>Dikarya</taxon>
        <taxon>Basidiomycota</taxon>
        <taxon>Agaricomycotina</taxon>
        <taxon>Agaricomycetes</taxon>
        <taxon>Phallomycetidae</taxon>
        <taxon>Phallales</taxon>
        <taxon>Clathraceae</taxon>
        <taxon>Clathrus</taxon>
    </lineage>
</organism>
<dbReference type="InterPro" id="IPR050577">
    <property type="entry name" value="MAPR/NEUFC/NENF-like"/>
</dbReference>
<dbReference type="GO" id="GO:0016020">
    <property type="term" value="C:membrane"/>
    <property type="evidence" value="ECO:0007669"/>
    <property type="project" value="TreeGrafter"/>
</dbReference>
<feature type="domain" description="Cytochrome b5 heme-binding" evidence="3">
    <location>
        <begin position="144"/>
        <end position="241"/>
    </location>
</feature>
<feature type="region of interest" description="Disordered" evidence="2">
    <location>
        <begin position="1"/>
        <end position="36"/>
    </location>
</feature>
<dbReference type="Pfam" id="PF00173">
    <property type="entry name" value="Cyt-b5"/>
    <property type="match status" value="1"/>
</dbReference>
<evidence type="ECO:0000313" key="5">
    <source>
        <dbReference type="Proteomes" id="UP001050691"/>
    </source>
</evidence>
<feature type="region of interest" description="Disordered" evidence="2">
    <location>
        <begin position="59"/>
        <end position="87"/>
    </location>
</feature>
<dbReference type="SUPFAM" id="SSF55856">
    <property type="entry name" value="Cytochrome b5-like heme/steroid binding domain"/>
    <property type="match status" value="1"/>
</dbReference>
<keyword evidence="5" id="KW-1185">Reference proteome</keyword>
<accession>A0AAV5A369</accession>
<feature type="region of interest" description="Disordered" evidence="2">
    <location>
        <begin position="240"/>
        <end position="282"/>
    </location>
</feature>
<name>A0AAV5A369_9AGAM</name>